<dbReference type="EMBL" id="JACCEW010000001">
    <property type="protein sequence ID" value="NYT35964.1"/>
    <property type="molecule type" value="Genomic_DNA"/>
</dbReference>
<sequence length="137" mass="15498">MPAMRIQCPPGACICERERLLSQPEGDLRILMLTREEEKRLLARIESIDSLADLRHVQGLMRRQLGIVVDIAPGSNEVRTVMGLRIEVLPQPGLCRKTRKSIPAALRRCFEARRQVVFDLLDEHDLLAAVHDGVSRP</sequence>
<evidence type="ECO:0008006" key="3">
    <source>
        <dbReference type="Google" id="ProtNLM"/>
    </source>
</evidence>
<organism evidence="1 2">
    <name type="scientific">Allopusillimonas soli</name>
    <dbReference type="NCBI Taxonomy" id="659016"/>
    <lineage>
        <taxon>Bacteria</taxon>
        <taxon>Pseudomonadati</taxon>
        <taxon>Pseudomonadota</taxon>
        <taxon>Betaproteobacteria</taxon>
        <taxon>Burkholderiales</taxon>
        <taxon>Alcaligenaceae</taxon>
        <taxon>Allopusillimonas</taxon>
    </lineage>
</organism>
<reference evidence="1 2" key="1">
    <citation type="submission" date="2020-07" db="EMBL/GenBank/DDBJ databases">
        <title>Taxonomic revisions and descriptions of new bacterial species based on genomic comparisons in the high-G+C-content subgroup of the family Alcaligenaceae.</title>
        <authorList>
            <person name="Szabo A."/>
            <person name="Felfoldi T."/>
        </authorList>
    </citation>
    <scope>NUCLEOTIDE SEQUENCE [LARGE SCALE GENOMIC DNA]</scope>
    <source>
        <strain evidence="1 2">DSM 25264</strain>
    </source>
</reference>
<proteinExistence type="predicted"/>
<name>A0A853F5Z4_9BURK</name>
<keyword evidence="2" id="KW-1185">Reference proteome</keyword>
<comment type="caution">
    <text evidence="1">The sequence shown here is derived from an EMBL/GenBank/DDBJ whole genome shotgun (WGS) entry which is preliminary data.</text>
</comment>
<dbReference type="AlphaFoldDB" id="A0A853F5Z4"/>
<evidence type="ECO:0000313" key="2">
    <source>
        <dbReference type="Proteomes" id="UP000580517"/>
    </source>
</evidence>
<protein>
    <recommendedName>
        <fullName evidence="3">Ribosomal protein S3AE</fullName>
    </recommendedName>
</protein>
<evidence type="ECO:0000313" key="1">
    <source>
        <dbReference type="EMBL" id="NYT35964.1"/>
    </source>
</evidence>
<gene>
    <name evidence="1" type="ORF">H0A68_03700</name>
</gene>
<dbReference type="RefSeq" id="WP_129967886.1">
    <property type="nucleotide sequence ID" value="NZ_JACCEW010000001.1"/>
</dbReference>
<dbReference type="Proteomes" id="UP000580517">
    <property type="component" value="Unassembled WGS sequence"/>
</dbReference>
<dbReference type="OrthoDB" id="6120755at2"/>
<accession>A0A853F5Z4</accession>